<dbReference type="PANTHER" id="PTHR45339:SF5">
    <property type="entry name" value="HISTIDINE KINASE"/>
    <property type="match status" value="1"/>
</dbReference>
<dbReference type="Pfam" id="PF02518">
    <property type="entry name" value="HATPase_c"/>
    <property type="match status" value="1"/>
</dbReference>
<feature type="region of interest" description="Disordered" evidence="13">
    <location>
        <begin position="1929"/>
        <end position="1969"/>
    </location>
</feature>
<sequence length="2221" mass="252001">MPEIFEPILVDFSSSQLLFETEAFSFFRAIMYKALPNTKPIMRDESSASRVLIKTPSEELFDRLDEVDRIIPYFQNEKRMAERFASKCGMFHVPRWIRRTQEGIALVYDDFGGCSLREMCLKMGFSDRLRVFLKVAIDITRMLYVLHDSGGVFRNLSMKCFLVDDNFDMRVFNYTLMSFVESESVSFDFIDRWESSMIDLQYVSPEQTGRMNRCVDYRSDFYSLGVILYEWLCGTAPFDGADRHDLVYAHLAVQPRHPSEVWNEIPKAYGDVVMKLMSKRAEDRYFSCSGLLVDLESLTRGVDKSFIAGVYDDKSRLMIPEKLYGREEQVKAIIEAYETVCSGQVAVVMISGYSGIGKTSLVPFNGLIKHLLSLSTELFEKWRDKILEALEGHGGALVEIIPGLIDIIGEQEELPKLGPEETTKRMSLALKKFVRVFCSVEHPLVLFMDDITWADAESLKLMEELANLHGIALMLIGAYRDNEVPVTSLLNEVLGRLRHTDHYLFEIVLEKLNVNDVQLFLSDCLYYHMASPRLCKLTQLLYSKSGGNPFFLIQLLKHLVSQGTIYFNFEIGEWEWTVEDLEKVEITENVVYLMIKLIRGMKESNQRILKCASCCGTIFKSRDVAKCLGMSSYELVGELDEALKNNLVVKVNGCEDIEATAVEINTDKFDNFKYAFTHDRIQQASNEMLKEEEKRNIHLKLARYYYEECLNEKMKEEALFGIVQHYNEALDLVVEDEERLIVCELNLRASKRARASASYSTSLTFSNAAIRSFPDKLKKDHFEFYFKLLLNNLESEYLNTNYERAKEMIDLALQESQSELQKAQVLSHQVLYKTSQGKVLEAIESGWQAFRLLGVEIPTESGAIDRMFNELFEKNRMLSKDIEKLIELPEMTREDYRVVIKIELTKVNNPLLFEKGIDLIPPVYFARPELLVPMILKLVELSVKNGISSLTSYVYCLFGLVLSGLKYYKDSYVFGKAAMHVLDKYPNDPIECQVIKVYASHIQCWNEPLMNTLETFNRSLQAGINYANKEYYGYGSAERIIYSFFSGVKLELIMEQGSRLLTIVEELKQDIGIYYTRLFLQLIYNLINSESVIDPIILTGQYFNESDFHKLESVTLLVFAFYLCKLILCVVFGEYDKACIYSALAKQNAKGAPGLFMLAELEFYATCGFIMEYRNNKEFLIDDIENGLNELKVGMNSCEYNLDNKIKILEACKAAIIGDSNNSFKHATHSNFNHEIDQHEAERVEHLFDLAIDASLKDGFIHEYAICLELKAKLLMRSKSNYYLLHQEAYYAYLKWGSTTKGHQLLNLIGKRLLSTTPRLNSSTVSEKIERRSIVEINSSILIKACEVINDLVDFDSICRTLMELVVKCVDADRGYLVMQDLINNVDPHVKLSIVGKNSKGENGKGEKSSSSSVSDGSSSSNIQMHPSTCTSSTSTSTTSMVPWSLINYCLRSKKKVINEFDDFIKDEYFNLNKTNHVLCVPLVDKARCIGCVYLESNRIGFKQEQIETLKLLLFQTTTHLVNSMLISGNEKKDLMIEKLKQDLRKNNTNLESLVQNRTKILEIRNKQLTDEIQERKRIEVELKRAKDEAEAATLSKSQFLANMSHEIRTPMNAIIGFTDLLLLTNLNSNQAEFASSVKSSAQDLLTIINDILDFSKVETGNIVLESLKFNIEKSIESCLEVVNSIKNSENLDLSLIVNKNLPNFVIGDPTRFRQVVLNLLSNAIKFTKQGDVCIQVEICENEECEDELAIGNLYEVELTLGNQLTDAQSCFALNSPLPSVKSNNSHSSQPSIYSKQFHSTSESFHSSNPTNNKYLLVVKVYDTGIGISKENRKKLFKLFQQADSSITRNFGGTGLGLSLSKSLANAMGGDVYIASSKVNVGSCFVFKCKVGIDFSSSTSLISDSTSKSTSTSSTMNILNNMTLNTSTPTMNIPSTSTMNTPSTPSTMSTPSTFTFTSSTTSTSTSNESNDNDVLNFNLLLNKKYSLIVDDKSSFFSKSLIYYLENTFNCIPNDKTPDFIIIKDSFLLPTNIPSTVPSILIKSKKSLHKSAFELTQPVKRKALYETIIKALKINPKNNLQSIPESIPEKSQSKEKTISDVSILLAEDNLVNQRLIFHMLKKIGYKCDLAENGVQVLELLEKKTYNIILMDVQMPVMDGITCTRIILKKNLKNRPLIVALTANALSESKERCLDAGMDDFLTKPIKLSELENVLSKIQSTRK</sequence>
<dbReference type="Pfam" id="PF13191">
    <property type="entry name" value="AAA_16"/>
    <property type="match status" value="1"/>
</dbReference>
<dbReference type="Gene3D" id="1.10.510.10">
    <property type="entry name" value="Transferase(Phosphotransferase) domain 1"/>
    <property type="match status" value="1"/>
</dbReference>
<dbReference type="SUPFAM" id="SSF55781">
    <property type="entry name" value="GAF domain-like"/>
    <property type="match status" value="1"/>
</dbReference>
<dbReference type="Gene3D" id="3.30.565.10">
    <property type="entry name" value="Histidine kinase-like ATPase, C-terminal domain"/>
    <property type="match status" value="1"/>
</dbReference>
<feature type="compositionally biased region" description="Low complexity" evidence="13">
    <location>
        <begin position="1409"/>
        <end position="1421"/>
    </location>
</feature>
<comment type="subcellular location">
    <subcellularLocation>
        <location evidence="2">Membrane</location>
    </subcellularLocation>
</comment>
<keyword evidence="7" id="KW-0418">Kinase</keyword>
<feature type="region of interest" description="Disordered" evidence="13">
    <location>
        <begin position="1396"/>
        <end position="1439"/>
    </location>
</feature>
<keyword evidence="8" id="KW-0067">ATP-binding</keyword>
<dbReference type="InterPro" id="IPR000719">
    <property type="entry name" value="Prot_kinase_dom"/>
</dbReference>
<dbReference type="CDD" id="cd00082">
    <property type="entry name" value="HisKA"/>
    <property type="match status" value="1"/>
</dbReference>
<dbReference type="CDD" id="cd17546">
    <property type="entry name" value="REC_hyHK_CKI1_RcsC-like"/>
    <property type="match status" value="1"/>
</dbReference>
<evidence type="ECO:0000256" key="7">
    <source>
        <dbReference type="ARBA" id="ARBA00022777"/>
    </source>
</evidence>
<evidence type="ECO:0000259" key="16">
    <source>
        <dbReference type="PROSITE" id="PS50110"/>
    </source>
</evidence>
<dbReference type="PROSITE" id="PS50110">
    <property type="entry name" value="RESPONSE_REGULATORY"/>
    <property type="match status" value="1"/>
</dbReference>
<evidence type="ECO:0000259" key="15">
    <source>
        <dbReference type="PROSITE" id="PS50109"/>
    </source>
</evidence>
<name>A0A075APD8_ROZAC</name>
<dbReference type="SMART" id="SM00388">
    <property type="entry name" value="HisKA"/>
    <property type="match status" value="1"/>
</dbReference>
<feature type="domain" description="Response regulatory" evidence="16">
    <location>
        <begin position="2101"/>
        <end position="2217"/>
    </location>
</feature>
<keyword evidence="12" id="KW-0175">Coiled coil</keyword>
<dbReference type="InterPro" id="IPR005467">
    <property type="entry name" value="His_kinase_dom"/>
</dbReference>
<evidence type="ECO:0000256" key="6">
    <source>
        <dbReference type="ARBA" id="ARBA00022741"/>
    </source>
</evidence>
<reference evidence="17 18" key="1">
    <citation type="journal article" date="2013" name="Curr. Biol.">
        <title>Shared signatures of parasitism and phylogenomics unite Cryptomycota and microsporidia.</title>
        <authorList>
            <person name="James T.Y."/>
            <person name="Pelin A."/>
            <person name="Bonen L."/>
            <person name="Ahrendt S."/>
            <person name="Sain D."/>
            <person name="Corradi N."/>
            <person name="Stajich J.E."/>
        </authorList>
    </citation>
    <scope>NUCLEOTIDE SEQUENCE [LARGE SCALE GENOMIC DNA]</scope>
    <source>
        <strain evidence="17 18">CSF55</strain>
    </source>
</reference>
<dbReference type="InterPro" id="IPR011009">
    <property type="entry name" value="Kinase-like_dom_sf"/>
</dbReference>
<dbReference type="SUPFAM" id="SSF56112">
    <property type="entry name" value="Protein kinase-like (PK-like)"/>
    <property type="match status" value="1"/>
</dbReference>
<dbReference type="InterPro" id="IPR001789">
    <property type="entry name" value="Sig_transdc_resp-reg_receiver"/>
</dbReference>
<evidence type="ECO:0000256" key="8">
    <source>
        <dbReference type="ARBA" id="ARBA00022840"/>
    </source>
</evidence>
<accession>A0A075APD8</accession>
<evidence type="ECO:0000313" key="18">
    <source>
        <dbReference type="Proteomes" id="UP000030755"/>
    </source>
</evidence>
<feature type="compositionally biased region" description="Low complexity" evidence="13">
    <location>
        <begin position="1428"/>
        <end position="1439"/>
    </location>
</feature>
<dbReference type="InterPro" id="IPR003661">
    <property type="entry name" value="HisK_dim/P_dom"/>
</dbReference>
<evidence type="ECO:0000256" key="5">
    <source>
        <dbReference type="ARBA" id="ARBA00022679"/>
    </source>
</evidence>
<keyword evidence="10" id="KW-0472">Membrane</keyword>
<feature type="modified residue" description="4-aspartylphosphate" evidence="11">
    <location>
        <position position="2150"/>
    </location>
</feature>
<dbReference type="Proteomes" id="UP000030755">
    <property type="component" value="Unassembled WGS sequence"/>
</dbReference>
<keyword evidence="18" id="KW-1185">Reference proteome</keyword>
<dbReference type="EC" id="2.7.13.3" evidence="3"/>
<dbReference type="InterPro" id="IPR011006">
    <property type="entry name" value="CheY-like_superfamily"/>
</dbReference>
<evidence type="ECO:0000256" key="13">
    <source>
        <dbReference type="SAM" id="MobiDB-lite"/>
    </source>
</evidence>
<dbReference type="FunFam" id="1.10.287.130:FF:000038">
    <property type="entry name" value="Sensory transduction histidine kinase"/>
    <property type="match status" value="1"/>
</dbReference>
<organism evidence="17 18">
    <name type="scientific">Rozella allomycis (strain CSF55)</name>
    <dbReference type="NCBI Taxonomy" id="988480"/>
    <lineage>
        <taxon>Eukaryota</taxon>
        <taxon>Fungi</taxon>
        <taxon>Fungi incertae sedis</taxon>
        <taxon>Cryptomycota</taxon>
        <taxon>Cryptomycota incertae sedis</taxon>
        <taxon>Rozella</taxon>
    </lineage>
</organism>
<dbReference type="InterPro" id="IPR036097">
    <property type="entry name" value="HisK_dim/P_sf"/>
</dbReference>
<evidence type="ECO:0000256" key="12">
    <source>
        <dbReference type="SAM" id="Coils"/>
    </source>
</evidence>
<dbReference type="InterPro" id="IPR027417">
    <property type="entry name" value="P-loop_NTPase"/>
</dbReference>
<dbReference type="GO" id="GO:0016020">
    <property type="term" value="C:membrane"/>
    <property type="evidence" value="ECO:0007669"/>
    <property type="project" value="UniProtKB-SubCell"/>
</dbReference>
<feature type="domain" description="Protein kinase" evidence="14">
    <location>
        <begin position="12"/>
        <end position="307"/>
    </location>
</feature>
<dbReference type="SUPFAM" id="SSF52172">
    <property type="entry name" value="CheY-like"/>
    <property type="match status" value="1"/>
</dbReference>
<dbReference type="InterPro" id="IPR041664">
    <property type="entry name" value="AAA_16"/>
</dbReference>
<comment type="catalytic activity">
    <reaction evidence="1">
        <text>ATP + protein L-histidine = ADP + protein N-phospho-L-histidine.</text>
        <dbReference type="EC" id="2.7.13.3"/>
    </reaction>
</comment>
<dbReference type="OMA" id="KIEHGSF"/>
<keyword evidence="9" id="KW-0902">Two-component regulatory system</keyword>
<evidence type="ECO:0000313" key="17">
    <source>
        <dbReference type="EMBL" id="EPZ31888.1"/>
    </source>
</evidence>
<dbReference type="GO" id="GO:0005524">
    <property type="term" value="F:ATP binding"/>
    <property type="evidence" value="ECO:0007669"/>
    <property type="project" value="UniProtKB-KW"/>
</dbReference>
<dbReference type="SUPFAM" id="SSF52540">
    <property type="entry name" value="P-loop containing nucleoside triphosphate hydrolases"/>
    <property type="match status" value="1"/>
</dbReference>
<evidence type="ECO:0000256" key="4">
    <source>
        <dbReference type="ARBA" id="ARBA00022553"/>
    </source>
</evidence>
<dbReference type="PROSITE" id="PS50011">
    <property type="entry name" value="PROTEIN_KINASE_DOM"/>
    <property type="match status" value="1"/>
</dbReference>
<protein>
    <recommendedName>
        <fullName evidence="3">histidine kinase</fullName>
        <ecNumber evidence="3">2.7.13.3</ecNumber>
    </recommendedName>
</protein>
<dbReference type="SUPFAM" id="SSF47384">
    <property type="entry name" value="Homodimeric domain of signal transducing histidine kinase"/>
    <property type="match status" value="1"/>
</dbReference>
<evidence type="ECO:0000256" key="9">
    <source>
        <dbReference type="ARBA" id="ARBA00023012"/>
    </source>
</evidence>
<dbReference type="InterPro" id="IPR003594">
    <property type="entry name" value="HATPase_dom"/>
</dbReference>
<dbReference type="SMART" id="SM00387">
    <property type="entry name" value="HATPase_c"/>
    <property type="match status" value="1"/>
</dbReference>
<evidence type="ECO:0000256" key="11">
    <source>
        <dbReference type="PROSITE-ProRule" id="PRU00169"/>
    </source>
</evidence>
<feature type="coiled-coil region" evidence="12">
    <location>
        <begin position="1537"/>
        <end position="1596"/>
    </location>
</feature>
<dbReference type="STRING" id="988480.A0A075APD8"/>
<dbReference type="GO" id="GO:0000155">
    <property type="term" value="F:phosphorelay sensor kinase activity"/>
    <property type="evidence" value="ECO:0007669"/>
    <property type="project" value="InterPro"/>
</dbReference>
<dbReference type="PANTHER" id="PTHR45339">
    <property type="entry name" value="HYBRID SIGNAL TRANSDUCTION HISTIDINE KINASE J"/>
    <property type="match status" value="1"/>
</dbReference>
<dbReference type="InterPro" id="IPR004358">
    <property type="entry name" value="Sig_transdc_His_kin-like_C"/>
</dbReference>
<dbReference type="Pfam" id="PF00072">
    <property type="entry name" value="Response_reg"/>
    <property type="match status" value="1"/>
</dbReference>
<dbReference type="InterPro" id="IPR036890">
    <property type="entry name" value="HATPase_C_sf"/>
</dbReference>
<dbReference type="SMART" id="SM00220">
    <property type="entry name" value="S_TKc"/>
    <property type="match status" value="1"/>
</dbReference>
<gene>
    <name evidence="17" type="ORF">O9G_003597</name>
</gene>
<dbReference type="SUPFAM" id="SSF55874">
    <property type="entry name" value="ATPase domain of HSP90 chaperone/DNA topoisomerase II/histidine kinase"/>
    <property type="match status" value="1"/>
</dbReference>
<dbReference type="Pfam" id="PF00069">
    <property type="entry name" value="Pkinase"/>
    <property type="match status" value="1"/>
</dbReference>
<feature type="domain" description="Histidine kinase" evidence="15">
    <location>
        <begin position="1603"/>
        <end position="1893"/>
    </location>
</feature>
<evidence type="ECO:0000259" key="14">
    <source>
        <dbReference type="PROSITE" id="PS50011"/>
    </source>
</evidence>
<dbReference type="PROSITE" id="PS50109">
    <property type="entry name" value="HIS_KIN"/>
    <property type="match status" value="1"/>
</dbReference>
<dbReference type="SMART" id="SM00448">
    <property type="entry name" value="REC"/>
    <property type="match status" value="1"/>
</dbReference>
<dbReference type="HOGENOM" id="CLU_000445_34_2_1"/>
<evidence type="ECO:0000256" key="2">
    <source>
        <dbReference type="ARBA" id="ARBA00004370"/>
    </source>
</evidence>
<feature type="compositionally biased region" description="Basic and acidic residues" evidence="13">
    <location>
        <begin position="1399"/>
        <end position="1408"/>
    </location>
</feature>
<dbReference type="Gene3D" id="3.30.450.40">
    <property type="match status" value="1"/>
</dbReference>
<proteinExistence type="predicted"/>
<evidence type="ECO:0000256" key="1">
    <source>
        <dbReference type="ARBA" id="ARBA00000085"/>
    </source>
</evidence>
<keyword evidence="4 11" id="KW-0597">Phosphoprotein</keyword>
<evidence type="ECO:0000256" key="10">
    <source>
        <dbReference type="ARBA" id="ARBA00023136"/>
    </source>
</evidence>
<evidence type="ECO:0000256" key="3">
    <source>
        <dbReference type="ARBA" id="ARBA00012438"/>
    </source>
</evidence>
<dbReference type="InterPro" id="IPR003018">
    <property type="entry name" value="GAF"/>
</dbReference>
<dbReference type="PRINTS" id="PR00344">
    <property type="entry name" value="BCTRLSENSOR"/>
</dbReference>
<dbReference type="OrthoDB" id="60033at2759"/>
<keyword evidence="5" id="KW-0808">Transferase</keyword>
<dbReference type="EMBL" id="KE561207">
    <property type="protein sequence ID" value="EPZ31888.1"/>
    <property type="molecule type" value="Genomic_DNA"/>
</dbReference>
<dbReference type="Pfam" id="PF01590">
    <property type="entry name" value="GAF"/>
    <property type="match status" value="1"/>
</dbReference>
<keyword evidence="6" id="KW-0547">Nucleotide-binding</keyword>
<dbReference type="InterPro" id="IPR029016">
    <property type="entry name" value="GAF-like_dom_sf"/>
</dbReference>
<dbReference type="Pfam" id="PF00512">
    <property type="entry name" value="HisKA"/>
    <property type="match status" value="1"/>
</dbReference>
<dbReference type="Gene3D" id="3.40.50.2300">
    <property type="match status" value="1"/>
</dbReference>
<dbReference type="Gene3D" id="1.10.287.130">
    <property type="match status" value="1"/>
</dbReference>